<dbReference type="SMART" id="SM00283">
    <property type="entry name" value="MA"/>
    <property type="match status" value="1"/>
</dbReference>
<dbReference type="Pfam" id="PF00672">
    <property type="entry name" value="HAMP"/>
    <property type="match status" value="1"/>
</dbReference>
<dbReference type="GO" id="GO:0016020">
    <property type="term" value="C:membrane"/>
    <property type="evidence" value="ECO:0007669"/>
    <property type="project" value="InterPro"/>
</dbReference>
<evidence type="ECO:0000256" key="3">
    <source>
        <dbReference type="PROSITE-ProRule" id="PRU00284"/>
    </source>
</evidence>
<evidence type="ECO:0000313" key="7">
    <source>
        <dbReference type="EMBL" id="SHI63314.1"/>
    </source>
</evidence>
<dbReference type="Pfam" id="PF00015">
    <property type="entry name" value="MCPsignal"/>
    <property type="match status" value="1"/>
</dbReference>
<dbReference type="PRINTS" id="PR00260">
    <property type="entry name" value="CHEMTRNSDUCR"/>
</dbReference>
<dbReference type="PROSITE" id="PS50885">
    <property type="entry name" value="HAMP"/>
    <property type="match status" value="1"/>
</dbReference>
<evidence type="ECO:0000259" key="5">
    <source>
        <dbReference type="PROSITE" id="PS50111"/>
    </source>
</evidence>
<dbReference type="GO" id="GO:0006935">
    <property type="term" value="P:chemotaxis"/>
    <property type="evidence" value="ECO:0007669"/>
    <property type="project" value="InterPro"/>
</dbReference>
<feature type="transmembrane region" description="Helical" evidence="4">
    <location>
        <begin position="17"/>
        <end position="39"/>
    </location>
</feature>
<sequence length="526" mass="56780">MAVGRLADSFSSTMSKLIVAFTTIALLLLFLGGSQFYFLAKINALDREVEHADQVVMETHALQLSVADLLMPPHDYLITGSLEERENFKVLRTETENILARLQSLDPDSTADISLIEQDLQAICETAEALLGLRDPVGNKDVGHLMEEMDAKEQKLINDMSRFLTHASEVKQNASLTKFRTVRAIRFWEILLLGVVLILVLIIAIYSKRNIGMPLLKLQTVINQVASGDLTGGSLLANTRDEFGSLARAVNQMIQNLKDIAYRLTGKARELTEQMLQISSGTEQTASAATSAASSVSKVAALAEQVSSAIQNLSDTATQTVQHARAGQEGLDKVVAQMAAIQQATRNMVTAMERLGKKSGEIGAVVELITQIADQTNLLALNAAIESARAGEQGKGFAVVAEEVRRLAEQSASAAKKIFGLIEAVQEEAKTMSAMMDQNAQTVSEGTVLTSEVARNFREIIQAVEDLNGQFKEIARATQEAAGGVSNIAAAAQQQTATMQEMASSTQQLAAMAEELEGLARRFKVA</sequence>
<dbReference type="GO" id="GO:0007165">
    <property type="term" value="P:signal transduction"/>
    <property type="evidence" value="ECO:0007669"/>
    <property type="project" value="UniProtKB-KW"/>
</dbReference>
<gene>
    <name evidence="7" type="ORF">SAMN02745219_00726</name>
</gene>
<dbReference type="SMART" id="SM00304">
    <property type="entry name" value="HAMP"/>
    <property type="match status" value="1"/>
</dbReference>
<protein>
    <submittedName>
        <fullName evidence="7">Methyl-accepting chemotaxis protein</fullName>
    </submittedName>
</protein>
<dbReference type="STRING" id="1121432.SAMN02745219_00726"/>
<dbReference type="SUPFAM" id="SSF58104">
    <property type="entry name" value="Methyl-accepting chemotaxis protein (MCP) signaling domain"/>
    <property type="match status" value="1"/>
</dbReference>
<dbReference type="AlphaFoldDB" id="A0A1M6CR91"/>
<keyword evidence="4" id="KW-0812">Transmembrane</keyword>
<reference evidence="8" key="1">
    <citation type="submission" date="2016-11" db="EMBL/GenBank/DDBJ databases">
        <authorList>
            <person name="Varghese N."/>
            <person name="Submissions S."/>
        </authorList>
    </citation>
    <scope>NUCLEOTIDE SEQUENCE [LARGE SCALE GENOMIC DNA]</scope>
    <source>
        <strain evidence="8">DSM 16057</strain>
    </source>
</reference>
<evidence type="ECO:0000256" key="4">
    <source>
        <dbReference type="SAM" id="Phobius"/>
    </source>
</evidence>
<dbReference type="EMBL" id="FQZM01000008">
    <property type="protein sequence ID" value="SHI63314.1"/>
    <property type="molecule type" value="Genomic_DNA"/>
</dbReference>
<dbReference type="InterPro" id="IPR004090">
    <property type="entry name" value="Chemotax_Me-accpt_rcpt"/>
</dbReference>
<dbReference type="Gene3D" id="6.10.340.10">
    <property type="match status" value="1"/>
</dbReference>
<keyword evidence="8" id="KW-1185">Reference proteome</keyword>
<proteinExistence type="inferred from homology"/>
<evidence type="ECO:0000256" key="1">
    <source>
        <dbReference type="ARBA" id="ARBA00023224"/>
    </source>
</evidence>
<dbReference type="PROSITE" id="PS50111">
    <property type="entry name" value="CHEMOTAXIS_TRANSDUC_2"/>
    <property type="match status" value="1"/>
</dbReference>
<keyword evidence="4" id="KW-0472">Membrane</keyword>
<feature type="domain" description="Methyl-accepting transducer" evidence="5">
    <location>
        <begin position="260"/>
        <end position="510"/>
    </location>
</feature>
<comment type="similarity">
    <text evidence="2">Belongs to the methyl-accepting chemotaxis (MCP) protein family.</text>
</comment>
<keyword evidence="4" id="KW-1133">Transmembrane helix</keyword>
<dbReference type="Gene3D" id="1.10.287.950">
    <property type="entry name" value="Methyl-accepting chemotaxis protein"/>
    <property type="match status" value="1"/>
</dbReference>
<dbReference type="Proteomes" id="UP000184529">
    <property type="component" value="Unassembled WGS sequence"/>
</dbReference>
<dbReference type="CDD" id="cd11386">
    <property type="entry name" value="MCP_signal"/>
    <property type="match status" value="1"/>
</dbReference>
<evidence type="ECO:0000256" key="2">
    <source>
        <dbReference type="ARBA" id="ARBA00029447"/>
    </source>
</evidence>
<dbReference type="GO" id="GO:0004888">
    <property type="term" value="F:transmembrane signaling receptor activity"/>
    <property type="evidence" value="ECO:0007669"/>
    <property type="project" value="InterPro"/>
</dbReference>
<dbReference type="PANTHER" id="PTHR32089:SF112">
    <property type="entry name" value="LYSOZYME-LIKE PROTEIN-RELATED"/>
    <property type="match status" value="1"/>
</dbReference>
<name>A0A1M6CR91_9FIRM</name>
<organism evidence="7 8">
    <name type="scientific">Desulfofundulus thermosubterraneus DSM 16057</name>
    <dbReference type="NCBI Taxonomy" id="1121432"/>
    <lineage>
        <taxon>Bacteria</taxon>
        <taxon>Bacillati</taxon>
        <taxon>Bacillota</taxon>
        <taxon>Clostridia</taxon>
        <taxon>Eubacteriales</taxon>
        <taxon>Peptococcaceae</taxon>
        <taxon>Desulfofundulus</taxon>
    </lineage>
</organism>
<dbReference type="CDD" id="cd06225">
    <property type="entry name" value="HAMP"/>
    <property type="match status" value="1"/>
</dbReference>
<feature type="transmembrane region" description="Helical" evidence="4">
    <location>
        <begin position="187"/>
        <end position="206"/>
    </location>
</feature>
<keyword evidence="1 3" id="KW-0807">Transducer</keyword>
<dbReference type="InterPro" id="IPR003660">
    <property type="entry name" value="HAMP_dom"/>
</dbReference>
<feature type="domain" description="HAMP" evidence="6">
    <location>
        <begin position="209"/>
        <end position="262"/>
    </location>
</feature>
<accession>A0A1M6CR91</accession>
<evidence type="ECO:0000259" key="6">
    <source>
        <dbReference type="PROSITE" id="PS50885"/>
    </source>
</evidence>
<dbReference type="InterPro" id="IPR004089">
    <property type="entry name" value="MCPsignal_dom"/>
</dbReference>
<evidence type="ECO:0000313" key="8">
    <source>
        <dbReference type="Proteomes" id="UP000184529"/>
    </source>
</evidence>
<dbReference type="PANTHER" id="PTHR32089">
    <property type="entry name" value="METHYL-ACCEPTING CHEMOTAXIS PROTEIN MCPB"/>
    <property type="match status" value="1"/>
</dbReference>